<dbReference type="PANTHER" id="PTHR22754">
    <property type="entry name" value="DISCO-INTERACTING PROTEIN 2 DIP2 -RELATED"/>
    <property type="match status" value="1"/>
</dbReference>
<name>A0A8J7HR88_9NOST</name>
<evidence type="ECO:0000313" key="5">
    <source>
        <dbReference type="Proteomes" id="UP000632766"/>
    </source>
</evidence>
<dbReference type="SUPFAM" id="SSF56801">
    <property type="entry name" value="Acetyl-CoA synthetase-like"/>
    <property type="match status" value="1"/>
</dbReference>
<organism evidence="4 5">
    <name type="scientific">Amazonocrinis nigriterrae CENA67</name>
    <dbReference type="NCBI Taxonomy" id="2794033"/>
    <lineage>
        <taxon>Bacteria</taxon>
        <taxon>Bacillati</taxon>
        <taxon>Cyanobacteriota</taxon>
        <taxon>Cyanophyceae</taxon>
        <taxon>Nostocales</taxon>
        <taxon>Nostocaceae</taxon>
        <taxon>Amazonocrinis</taxon>
        <taxon>Amazonocrinis nigriterrae</taxon>
    </lineage>
</organism>
<dbReference type="InterPro" id="IPR025110">
    <property type="entry name" value="AMP-bd_C"/>
</dbReference>
<dbReference type="InterPro" id="IPR045851">
    <property type="entry name" value="AMP-bd_C_sf"/>
</dbReference>
<evidence type="ECO:0000256" key="1">
    <source>
        <dbReference type="ARBA" id="ARBA00006432"/>
    </source>
</evidence>
<feature type="domain" description="AMP-dependent synthetase/ligase" evidence="2">
    <location>
        <begin position="52"/>
        <end position="403"/>
    </location>
</feature>
<dbReference type="Gene3D" id="3.40.50.12780">
    <property type="entry name" value="N-terminal domain of ligase-like"/>
    <property type="match status" value="1"/>
</dbReference>
<dbReference type="RefSeq" id="WP_198124212.1">
    <property type="nucleotide sequence ID" value="NZ_JAECZC010000010.1"/>
</dbReference>
<dbReference type="Proteomes" id="UP000632766">
    <property type="component" value="Unassembled WGS sequence"/>
</dbReference>
<comment type="similarity">
    <text evidence="1">Belongs to the ATP-dependent AMP-binding enzyme family.</text>
</comment>
<feature type="domain" description="AMP-binding enzyme C-terminal" evidence="3">
    <location>
        <begin position="436"/>
        <end position="545"/>
    </location>
</feature>
<dbReference type="GO" id="GO:0005886">
    <property type="term" value="C:plasma membrane"/>
    <property type="evidence" value="ECO:0007669"/>
    <property type="project" value="TreeGrafter"/>
</dbReference>
<dbReference type="Pfam" id="PF23024">
    <property type="entry name" value="AMP-dom_DIP2-like"/>
    <property type="match status" value="1"/>
</dbReference>
<dbReference type="InterPro" id="IPR042099">
    <property type="entry name" value="ANL_N_sf"/>
</dbReference>
<dbReference type="AlphaFoldDB" id="A0A8J7HR88"/>
<dbReference type="GO" id="GO:0070566">
    <property type="term" value="F:adenylyltransferase activity"/>
    <property type="evidence" value="ECO:0007669"/>
    <property type="project" value="TreeGrafter"/>
</dbReference>
<evidence type="ECO:0000259" key="3">
    <source>
        <dbReference type="Pfam" id="PF23024"/>
    </source>
</evidence>
<protein>
    <submittedName>
        <fullName evidence="4">AMP-binding protein</fullName>
    </submittedName>
</protein>
<evidence type="ECO:0000313" key="4">
    <source>
        <dbReference type="EMBL" id="MBH8562248.1"/>
    </source>
</evidence>
<dbReference type="PANTHER" id="PTHR22754:SF32">
    <property type="entry name" value="DISCO-INTERACTING PROTEIN 2"/>
    <property type="match status" value="1"/>
</dbReference>
<accession>A0A8J7HR88</accession>
<dbReference type="InterPro" id="IPR000873">
    <property type="entry name" value="AMP-dep_synth/lig_dom"/>
</dbReference>
<dbReference type="Gene3D" id="3.30.300.30">
    <property type="match status" value="1"/>
</dbReference>
<sequence>MKLPEVALTPELQLPVQESTTILDMIHALKDTDAHIGLFLEEDRKDIKFLPYCNFYQQIIAYLAYFRSQGVTVGTRIVFPFETTEGVLISFFALIGLGAIPLSVKPYGMGVVKDSYLAFVNRIADLYDADLMLEAPSIKSLDFSLQRLPLPSTDFQPQASPNFAAITSSDIAFVQFSSGSTAFPKGIPVTHGKIMAQMQIIANYAQTRQGDEAASWLPLYHDMGLVGGFLTTLYRRLNLHLSTPMKFLINPIGWLRELSEKQIAITVIPDFAISYCLRRLENSETTEIADLNLENLRIVFNGSEPINIKRLSQFMEMFAPYGLRPTAIKPCYGMAEAVLMISCCQLEDIPRVLTLANGCQAISLGKPLSDFSVRLVSEDGTLCREGEIGEIEIKGGSLVDGYWENDYPFYNPDGFFPTGDLGVMSEDELFITGRINDRFKINGQSYFATDFEHSLESLSFVQPGKVAAIQADENIIILIETKQTSVLQQVSQYKQQASQIILNHIGVKVPIEQIFFIRPGLLVKTSSGKLQRRIIAEAYIRGEITPATSCQ</sequence>
<keyword evidence="5" id="KW-1185">Reference proteome</keyword>
<dbReference type="GO" id="GO:0006633">
    <property type="term" value="P:fatty acid biosynthetic process"/>
    <property type="evidence" value="ECO:0007669"/>
    <property type="project" value="TreeGrafter"/>
</dbReference>
<dbReference type="Pfam" id="PF00501">
    <property type="entry name" value="AMP-binding"/>
    <property type="match status" value="1"/>
</dbReference>
<dbReference type="EMBL" id="JAECZC010000010">
    <property type="protein sequence ID" value="MBH8562248.1"/>
    <property type="molecule type" value="Genomic_DNA"/>
</dbReference>
<proteinExistence type="inferred from homology"/>
<comment type="caution">
    <text evidence="4">The sequence shown here is derived from an EMBL/GenBank/DDBJ whole genome shotgun (WGS) entry which is preliminary data.</text>
</comment>
<evidence type="ECO:0000259" key="2">
    <source>
        <dbReference type="Pfam" id="PF00501"/>
    </source>
</evidence>
<gene>
    <name evidence="4" type="ORF">I8748_08675</name>
</gene>
<reference evidence="4 5" key="1">
    <citation type="journal article" date="2021" name="Int. J. Syst. Evol. Microbiol.">
        <title>Amazonocrinis nigriterrae gen. nov., sp. nov., Atlanticothrix silvestris gen. nov., sp. nov. and Dendronalium phyllosphericum gen. nov., sp. nov., nostocacean cyanobacteria from Brazilian environments.</title>
        <authorList>
            <person name="Alvarenga D.O."/>
            <person name="Andreote A.P.D."/>
            <person name="Branco L.H.Z."/>
            <person name="Delbaje E."/>
            <person name="Cruz R.B."/>
            <person name="Varani A.M."/>
            <person name="Fiore M.F."/>
        </authorList>
    </citation>
    <scope>NUCLEOTIDE SEQUENCE [LARGE SCALE GENOMIC DNA]</scope>
    <source>
        <strain evidence="4 5">CENA67</strain>
    </source>
</reference>